<evidence type="ECO:0000313" key="2">
    <source>
        <dbReference type="Proteomes" id="UP001060164"/>
    </source>
</evidence>
<keyword evidence="2" id="KW-1185">Reference proteome</keyword>
<dbReference type="EMBL" id="CP102290">
    <property type="protein sequence ID" value="UWP59395.1"/>
    <property type="molecule type" value="Genomic_DNA"/>
</dbReference>
<protein>
    <submittedName>
        <fullName evidence="1">Uncharacterized protein</fullName>
    </submittedName>
</protein>
<reference evidence="1" key="1">
    <citation type="journal article" date="2022" name="Cell">
        <title>Design, construction, and in vivo augmentation of a complex gut microbiome.</title>
        <authorList>
            <person name="Cheng A.G."/>
            <person name="Ho P.Y."/>
            <person name="Aranda-Diaz A."/>
            <person name="Jain S."/>
            <person name="Yu F.B."/>
            <person name="Meng X."/>
            <person name="Wang M."/>
            <person name="Iakiviak M."/>
            <person name="Nagashima K."/>
            <person name="Zhao A."/>
            <person name="Murugkar P."/>
            <person name="Patil A."/>
            <person name="Atabakhsh K."/>
            <person name="Weakley A."/>
            <person name="Yan J."/>
            <person name="Brumbaugh A.R."/>
            <person name="Higginbottom S."/>
            <person name="Dimas A."/>
            <person name="Shiver A.L."/>
            <person name="Deutschbauer A."/>
            <person name="Neff N."/>
            <person name="Sonnenburg J.L."/>
            <person name="Huang K.C."/>
            <person name="Fischbach M.A."/>
        </authorList>
    </citation>
    <scope>NUCLEOTIDE SEQUENCE</scope>
    <source>
        <strain evidence="1">DSM 19829</strain>
    </source>
</reference>
<evidence type="ECO:0000313" key="1">
    <source>
        <dbReference type="EMBL" id="UWP59395.1"/>
    </source>
</evidence>
<name>A0ABY5VFR3_9FIRM</name>
<dbReference type="RefSeq" id="WP_156887902.1">
    <property type="nucleotide sequence ID" value="NZ_CABLBR010000006.1"/>
</dbReference>
<accession>A0ABY5VFR3</accession>
<proteinExistence type="predicted"/>
<dbReference type="Proteomes" id="UP001060164">
    <property type="component" value="Chromosome"/>
</dbReference>
<organism evidence="1 2">
    <name type="scientific">Ruminococcus gauvreauii</name>
    <dbReference type="NCBI Taxonomy" id="438033"/>
    <lineage>
        <taxon>Bacteria</taxon>
        <taxon>Bacillati</taxon>
        <taxon>Bacillota</taxon>
        <taxon>Clostridia</taxon>
        <taxon>Eubacteriales</taxon>
        <taxon>Oscillospiraceae</taxon>
        <taxon>Ruminococcus</taxon>
    </lineage>
</organism>
<sequence>MTQKQTPLTFEVRIEDCRNFTWQGKLTTEDRQIIEFRSELELLTAIEHMLCDDEKI</sequence>
<gene>
    <name evidence="1" type="ORF">NQ502_18885</name>
</gene>